<dbReference type="Gene3D" id="2.60.40.10">
    <property type="entry name" value="Immunoglobulins"/>
    <property type="match status" value="2"/>
</dbReference>
<dbReference type="InterPro" id="IPR002884">
    <property type="entry name" value="P_dom"/>
</dbReference>
<name>A0ABT7WBC1_9FLAO</name>
<feature type="chain" id="PRO_5045880510" evidence="4">
    <location>
        <begin position="23"/>
        <end position="1261"/>
    </location>
</feature>
<organism evidence="6 7">
    <name type="scientific">Robiginitalea aurantiaca</name>
    <dbReference type="NCBI Taxonomy" id="3056915"/>
    <lineage>
        <taxon>Bacteria</taxon>
        <taxon>Pseudomonadati</taxon>
        <taxon>Bacteroidota</taxon>
        <taxon>Flavobacteriia</taxon>
        <taxon>Flavobacteriales</taxon>
        <taxon>Flavobacteriaceae</taxon>
        <taxon>Robiginitalea</taxon>
    </lineage>
</organism>
<dbReference type="InterPro" id="IPR026444">
    <property type="entry name" value="Secre_tail"/>
</dbReference>
<evidence type="ECO:0000313" key="6">
    <source>
        <dbReference type="EMBL" id="MDM9630211.1"/>
    </source>
</evidence>
<dbReference type="Pfam" id="PF01483">
    <property type="entry name" value="P_proprotein"/>
    <property type="match status" value="1"/>
</dbReference>
<evidence type="ECO:0000259" key="5">
    <source>
        <dbReference type="PROSITE" id="PS51829"/>
    </source>
</evidence>
<dbReference type="SUPFAM" id="SSF49785">
    <property type="entry name" value="Galactose-binding domain-like"/>
    <property type="match status" value="1"/>
</dbReference>
<evidence type="ECO:0000256" key="4">
    <source>
        <dbReference type="SAM" id="SignalP"/>
    </source>
</evidence>
<gene>
    <name evidence="6" type="ORF">QU605_01930</name>
</gene>
<evidence type="ECO:0000256" key="1">
    <source>
        <dbReference type="ARBA" id="ARBA00022670"/>
    </source>
</evidence>
<dbReference type="SUPFAM" id="SSF49265">
    <property type="entry name" value="Fibronectin type III"/>
    <property type="match status" value="1"/>
</dbReference>
<keyword evidence="2 4" id="KW-0732">Signal</keyword>
<keyword evidence="7" id="KW-1185">Reference proteome</keyword>
<dbReference type="RefSeq" id="WP_289723570.1">
    <property type="nucleotide sequence ID" value="NZ_JAUDUY010000001.1"/>
</dbReference>
<dbReference type="PROSITE" id="PS51829">
    <property type="entry name" value="P_HOMO_B"/>
    <property type="match status" value="1"/>
</dbReference>
<dbReference type="InterPro" id="IPR024079">
    <property type="entry name" value="MetalloPept_cat_dom_sf"/>
</dbReference>
<dbReference type="EMBL" id="JAUDUY010000001">
    <property type="protein sequence ID" value="MDM9630211.1"/>
    <property type="molecule type" value="Genomic_DNA"/>
</dbReference>
<dbReference type="InterPro" id="IPR013783">
    <property type="entry name" value="Ig-like_fold"/>
</dbReference>
<sequence>MKTKLRLVLSIPLFFFCITSLAQEAGVYWEQRQMSPDRATLSGQGIKNEAGRAYSLRESILREELQKLQSPNQTSVVLTFPTTNGKPLKFKVSERSVMAEALQERYPGIRSYIGYALDGQPMHIRFSLSHKGLQGMIVNTKTSSTLYLEPDPGRRDTYLLFSREELEPALDGWKCKTDSKTSKSLPEASAAKLVDDQLLRTYRLAVATTGEYAEYHGGTVADALAAINATVTRVNEVFERDLAIGLELIPDTDQVIYTDPNTDPFGGNFSAEVQAVLTERIGPEGYDIGHLFHQGAENGNAGFIGSVCNDTRKGSAFASTPNPEGDRFDLDFVAHEMGHQFGANHTWSFQSEGTGVQAEPGSGTTIMGYAGITQQNDVQPSGDDYFHYYSVLQISQYVVSATCATTTPLTNTPPEITPLPDYHIPLGTAFVLAGTATDPDAGDILTYAWEQIDDGVVSNTNFGPENAAGSNFRSLRPTVDSLRYFPRLSRVITGDLTQTNPETGSAWETVATVEREFNFALTVRDNAAGGGQLNSDLVKVVVEEEAGPFRVLSQGTPQSYSMGSVQSVNWDVAQTDGGPINSQLVDIYLSADGGLSFPIKIAEQLPNLGSAKVQIPRIFTPLGRFMVRASDNIFFAVNSSDFELNEQPFLLYFDGLQQEICQGGEAVFDFAYQTFGGFSDPVALEVSGLPTEVTAALSMDTAQADGTLIQLSITDTDLAPPGIYPFEVRGVEGETSISVPLTLRISDPVIGEPVLSFPEDAALDVNLQPVLQWEQDPLISAYDLELATEPSFSDPIAAIRVYRNRYQPGLLEDNTQYFWRIRSVTECGEGTFSAPFSFTTITSECRIADAPNLPITISSVGTPTISSVIAIADDRPVLGVRVTLDIEHSFVSDLVINLTSPSGTTVNILSNSCGEANDISAIFDSEAPPFICGNNPAISGIVRPLGSFGAFSGESSFGEWVLTIEDTAPADGGSLNGFSLELCVEGALRPDADGDGVYDDGDDLCLGTPEGAEVDANGCEVFRFPDSQFNITLFSEECIGSSDGRIGVEALSDFDYSVTVKGSGTDISDSFVRNYELGNLAAGSYEVCLKGTDGSNTYESQCFQVRIDSPDPISVFSNPAPDLSSVSLLLEGSEFFVVTLNGERQEVKGPLLTLSLKTGLNRLVVEGVPACKGAFEETYFRTTGPLIAPNPFTDQVEIRVPQADTPVRIQVFNASGILVRNLQLPPESGKVRLNLGGLPTGLYLFEIQQGGLIFSRKVFRK</sequence>
<keyword evidence="1" id="KW-0645">Protease</keyword>
<dbReference type="SUPFAM" id="SSF55486">
    <property type="entry name" value="Metalloproteases ('zincins'), catalytic domain"/>
    <property type="match status" value="1"/>
</dbReference>
<dbReference type="Pfam" id="PF13583">
    <property type="entry name" value="Reprolysin_4"/>
    <property type="match status" value="1"/>
</dbReference>
<dbReference type="Gene3D" id="3.40.390.10">
    <property type="entry name" value="Collagenase (Catalytic Domain)"/>
    <property type="match status" value="1"/>
</dbReference>
<dbReference type="Pfam" id="PF18962">
    <property type="entry name" value="Por_Secre_tail"/>
    <property type="match status" value="1"/>
</dbReference>
<feature type="domain" description="P/Homo B" evidence="5">
    <location>
        <begin position="839"/>
        <end position="990"/>
    </location>
</feature>
<reference evidence="6" key="1">
    <citation type="submission" date="2023-06" db="EMBL/GenBank/DDBJ databases">
        <title>Robiginitalea aurantiacus sp. nov. and Algoriphagus sediminis sp. nov., isolated from coastal sediment.</title>
        <authorList>
            <person name="Zhou Z.Y."/>
            <person name="An J."/>
            <person name="Jia Y.W."/>
            <person name="Du Z.J."/>
        </authorList>
    </citation>
    <scope>NUCLEOTIDE SEQUENCE</scope>
    <source>
        <strain evidence="6">M39</strain>
    </source>
</reference>
<evidence type="ECO:0000256" key="3">
    <source>
        <dbReference type="ARBA" id="ARBA00022801"/>
    </source>
</evidence>
<dbReference type="Proteomes" id="UP001174839">
    <property type="component" value="Unassembled WGS sequence"/>
</dbReference>
<dbReference type="InterPro" id="IPR036116">
    <property type="entry name" value="FN3_sf"/>
</dbReference>
<dbReference type="Gene3D" id="2.60.120.260">
    <property type="entry name" value="Galactose-binding domain-like"/>
    <property type="match status" value="1"/>
</dbReference>
<dbReference type="InterPro" id="IPR008979">
    <property type="entry name" value="Galactose-bd-like_sf"/>
</dbReference>
<comment type="caution">
    <text evidence="6">The sequence shown here is derived from an EMBL/GenBank/DDBJ whole genome shotgun (WGS) entry which is preliminary data.</text>
</comment>
<dbReference type="NCBIfam" id="TIGR04183">
    <property type="entry name" value="Por_Secre_tail"/>
    <property type="match status" value="1"/>
</dbReference>
<protein>
    <submittedName>
        <fullName evidence="6">M12 family metallo-peptidase</fullName>
    </submittedName>
</protein>
<proteinExistence type="predicted"/>
<evidence type="ECO:0000313" key="7">
    <source>
        <dbReference type="Proteomes" id="UP001174839"/>
    </source>
</evidence>
<accession>A0ABT7WBC1</accession>
<evidence type="ECO:0000256" key="2">
    <source>
        <dbReference type="ARBA" id="ARBA00022729"/>
    </source>
</evidence>
<feature type="signal peptide" evidence="4">
    <location>
        <begin position="1"/>
        <end position="22"/>
    </location>
</feature>
<keyword evidence="3" id="KW-0378">Hydrolase</keyword>